<protein>
    <submittedName>
        <fullName evidence="8">Uncharacterized protein</fullName>
    </submittedName>
</protein>
<feature type="transmembrane region" description="Helical" evidence="7">
    <location>
        <begin position="20"/>
        <end position="47"/>
    </location>
</feature>
<evidence type="ECO:0000256" key="7">
    <source>
        <dbReference type="SAM" id="Phobius"/>
    </source>
</evidence>
<dbReference type="OrthoDB" id="263893at2759"/>
<organism evidence="8 9">
    <name type="scientific">Tremella mesenterica</name>
    <name type="common">Jelly fungus</name>
    <dbReference type="NCBI Taxonomy" id="5217"/>
    <lineage>
        <taxon>Eukaryota</taxon>
        <taxon>Fungi</taxon>
        <taxon>Dikarya</taxon>
        <taxon>Basidiomycota</taxon>
        <taxon>Agaricomycotina</taxon>
        <taxon>Tremellomycetes</taxon>
        <taxon>Tremellales</taxon>
        <taxon>Tremellaceae</taxon>
        <taxon>Tremella</taxon>
    </lineage>
</organism>
<evidence type="ECO:0000313" key="9">
    <source>
        <dbReference type="Proteomes" id="UP000289152"/>
    </source>
</evidence>
<evidence type="ECO:0000256" key="4">
    <source>
        <dbReference type="ARBA" id="ARBA00022824"/>
    </source>
</evidence>
<dbReference type="AlphaFoldDB" id="A0A4Q1BLE8"/>
<name>A0A4Q1BLE8_TREME</name>
<dbReference type="EMBL" id="SDIL01000045">
    <property type="protein sequence ID" value="RXK38613.1"/>
    <property type="molecule type" value="Genomic_DNA"/>
</dbReference>
<keyword evidence="4" id="KW-0256">Endoplasmic reticulum</keyword>
<comment type="caution">
    <text evidence="8">The sequence shown here is derived from an EMBL/GenBank/DDBJ whole genome shotgun (WGS) entry which is preliminary data.</text>
</comment>
<comment type="subcellular location">
    <subcellularLocation>
        <location evidence="1">Endoplasmic reticulum membrane</location>
        <topology evidence="1">Multi-pass membrane protein</topology>
    </subcellularLocation>
</comment>
<sequence>MDYLPPSVVSWLEGRIVISFAASWYSSSVALAVETFTGGLLVLLLAVGPPWPYLHRKPIKYLPARKAKMTSCKR</sequence>
<evidence type="ECO:0000256" key="6">
    <source>
        <dbReference type="ARBA" id="ARBA00023136"/>
    </source>
</evidence>
<reference evidence="8 9" key="1">
    <citation type="submission" date="2016-06" db="EMBL/GenBank/DDBJ databases">
        <title>Evolution of pathogenesis and genome organization in the Tremellales.</title>
        <authorList>
            <person name="Cuomo C."/>
            <person name="Litvintseva A."/>
            <person name="Heitman J."/>
            <person name="Chen Y."/>
            <person name="Sun S."/>
            <person name="Springer D."/>
            <person name="Dromer F."/>
            <person name="Young S."/>
            <person name="Zeng Q."/>
            <person name="Chapman S."/>
            <person name="Gujja S."/>
            <person name="Saif S."/>
            <person name="Birren B."/>
        </authorList>
    </citation>
    <scope>NUCLEOTIDE SEQUENCE [LARGE SCALE GENOMIC DNA]</scope>
    <source>
        <strain evidence="8 9">ATCC 28783</strain>
    </source>
</reference>
<accession>A0A4Q1BLE8</accession>
<keyword evidence="6 7" id="KW-0472">Membrane</keyword>
<gene>
    <name evidence="8" type="ORF">M231_04119</name>
</gene>
<evidence type="ECO:0000256" key="5">
    <source>
        <dbReference type="ARBA" id="ARBA00022989"/>
    </source>
</evidence>
<keyword evidence="5 7" id="KW-1133">Transmembrane helix</keyword>
<evidence type="ECO:0000313" key="8">
    <source>
        <dbReference type="EMBL" id="RXK38613.1"/>
    </source>
</evidence>
<evidence type="ECO:0000256" key="1">
    <source>
        <dbReference type="ARBA" id="ARBA00004477"/>
    </source>
</evidence>
<dbReference type="Proteomes" id="UP000289152">
    <property type="component" value="Unassembled WGS sequence"/>
</dbReference>
<evidence type="ECO:0000256" key="3">
    <source>
        <dbReference type="ARBA" id="ARBA00022692"/>
    </source>
</evidence>
<dbReference type="InParanoid" id="A0A4Q1BLE8"/>
<keyword evidence="9" id="KW-1185">Reference proteome</keyword>
<dbReference type="GO" id="GO:0005787">
    <property type="term" value="C:signal peptidase complex"/>
    <property type="evidence" value="ECO:0007669"/>
    <property type="project" value="InterPro"/>
</dbReference>
<dbReference type="STRING" id="5217.A0A4Q1BLE8"/>
<dbReference type="InterPro" id="IPR009542">
    <property type="entry name" value="Spc1/SPCS1"/>
</dbReference>
<comment type="similarity">
    <text evidence="2">Belongs to the SPCS1 family.</text>
</comment>
<proteinExistence type="inferred from homology"/>
<keyword evidence="3 7" id="KW-0812">Transmembrane</keyword>
<dbReference type="GO" id="GO:0006465">
    <property type="term" value="P:signal peptide processing"/>
    <property type="evidence" value="ECO:0007669"/>
    <property type="project" value="InterPro"/>
</dbReference>
<evidence type="ECO:0000256" key="2">
    <source>
        <dbReference type="ARBA" id="ARBA00005245"/>
    </source>
</evidence>
<dbReference type="Pfam" id="PF06645">
    <property type="entry name" value="SPC12"/>
    <property type="match status" value="1"/>
</dbReference>